<keyword evidence="1" id="KW-0472">Membrane</keyword>
<dbReference type="Pfam" id="PF04892">
    <property type="entry name" value="VanZ"/>
    <property type="match status" value="1"/>
</dbReference>
<accession>A0ABS7EJF6</accession>
<dbReference type="PANTHER" id="PTHR28008:SF1">
    <property type="entry name" value="DOMAIN PROTEIN, PUTATIVE (AFU_ORTHOLOGUE AFUA_3G10980)-RELATED"/>
    <property type="match status" value="1"/>
</dbReference>
<organism evidence="3 4">
    <name type="scientific">Neiella holothuriorum</name>
    <dbReference type="NCBI Taxonomy" id="2870530"/>
    <lineage>
        <taxon>Bacteria</taxon>
        <taxon>Pseudomonadati</taxon>
        <taxon>Pseudomonadota</taxon>
        <taxon>Gammaproteobacteria</taxon>
        <taxon>Alteromonadales</taxon>
        <taxon>Echinimonadaceae</taxon>
        <taxon>Neiella</taxon>
    </lineage>
</organism>
<sequence>MSYLLMQQRWFQVLFISALSIVTWTCLMPLDQPPLDIDHGDKLLHFLSYLTLGLLLERAAPRWFWPVGVFALIAYSGVIELAQEQTGYRTGSWGDMLANSSGVVASLLLRPLVIRLSLNTRTA</sequence>
<gene>
    <name evidence="3" type="ORF">K0504_12190</name>
</gene>
<dbReference type="Proteomes" id="UP001166251">
    <property type="component" value="Unassembled WGS sequence"/>
</dbReference>
<reference evidence="3" key="1">
    <citation type="submission" date="2021-07" db="EMBL/GenBank/DDBJ databases">
        <title>Neiella marina sp. nov., isolated from the intestinal content of sea cucumber Apostichopus japonicus.</title>
        <authorList>
            <person name="Bai X."/>
        </authorList>
    </citation>
    <scope>NUCLEOTIDE SEQUENCE</scope>
    <source>
        <strain evidence="3">126</strain>
    </source>
</reference>
<evidence type="ECO:0000313" key="4">
    <source>
        <dbReference type="Proteomes" id="UP001166251"/>
    </source>
</evidence>
<feature type="transmembrane region" description="Helical" evidence="1">
    <location>
        <begin position="63"/>
        <end position="82"/>
    </location>
</feature>
<evidence type="ECO:0000313" key="3">
    <source>
        <dbReference type="EMBL" id="MBW8191797.1"/>
    </source>
</evidence>
<feature type="transmembrane region" description="Helical" evidence="1">
    <location>
        <begin position="12"/>
        <end position="30"/>
    </location>
</feature>
<comment type="caution">
    <text evidence="3">The sequence shown here is derived from an EMBL/GenBank/DDBJ whole genome shotgun (WGS) entry which is preliminary data.</text>
</comment>
<evidence type="ECO:0000259" key="2">
    <source>
        <dbReference type="Pfam" id="PF04892"/>
    </source>
</evidence>
<proteinExistence type="predicted"/>
<dbReference type="RefSeq" id="WP_220104473.1">
    <property type="nucleotide sequence ID" value="NZ_JAHZSS010000014.1"/>
</dbReference>
<keyword evidence="1" id="KW-0812">Transmembrane</keyword>
<keyword evidence="1" id="KW-1133">Transmembrane helix</keyword>
<dbReference type="InterPro" id="IPR006976">
    <property type="entry name" value="VanZ-like"/>
</dbReference>
<feature type="domain" description="VanZ-like" evidence="2">
    <location>
        <begin position="12"/>
        <end position="110"/>
    </location>
</feature>
<evidence type="ECO:0000256" key="1">
    <source>
        <dbReference type="SAM" id="Phobius"/>
    </source>
</evidence>
<name>A0ABS7EJF6_9GAMM</name>
<dbReference type="PANTHER" id="PTHR28008">
    <property type="entry name" value="DOMAIN PROTEIN, PUTATIVE (AFU_ORTHOLOGUE AFUA_3G10980)-RELATED"/>
    <property type="match status" value="1"/>
</dbReference>
<dbReference type="EMBL" id="JAHZSS010000014">
    <property type="protein sequence ID" value="MBW8191797.1"/>
    <property type="molecule type" value="Genomic_DNA"/>
</dbReference>
<protein>
    <submittedName>
        <fullName evidence="3">VanZ family protein</fullName>
    </submittedName>
</protein>
<keyword evidence="4" id="KW-1185">Reference proteome</keyword>